<feature type="transmembrane region" description="Helical" evidence="2">
    <location>
        <begin position="28"/>
        <end position="45"/>
    </location>
</feature>
<evidence type="ECO:0000313" key="4">
    <source>
        <dbReference type="Proteomes" id="UP000276133"/>
    </source>
</evidence>
<evidence type="ECO:0000256" key="2">
    <source>
        <dbReference type="SAM" id="Phobius"/>
    </source>
</evidence>
<keyword evidence="2" id="KW-0472">Membrane</keyword>
<keyword evidence="2" id="KW-1133">Transmembrane helix</keyword>
<evidence type="ECO:0000256" key="1">
    <source>
        <dbReference type="SAM" id="MobiDB-lite"/>
    </source>
</evidence>
<proteinExistence type="predicted"/>
<dbReference type="EMBL" id="REGN01001969">
    <property type="protein sequence ID" value="RNA31223.1"/>
    <property type="molecule type" value="Genomic_DNA"/>
</dbReference>
<dbReference type="AlphaFoldDB" id="A0A3M7S5W9"/>
<feature type="compositionally biased region" description="Basic residues" evidence="1">
    <location>
        <begin position="240"/>
        <end position="251"/>
    </location>
</feature>
<protein>
    <submittedName>
        <fullName evidence="3">Uncharacterized protein</fullName>
    </submittedName>
</protein>
<reference evidence="3 4" key="1">
    <citation type="journal article" date="2018" name="Sci. Rep.">
        <title>Genomic signatures of local adaptation to the degree of environmental predictability in rotifers.</title>
        <authorList>
            <person name="Franch-Gras L."/>
            <person name="Hahn C."/>
            <person name="Garcia-Roger E.M."/>
            <person name="Carmona M.J."/>
            <person name="Serra M."/>
            <person name="Gomez A."/>
        </authorList>
    </citation>
    <scope>NUCLEOTIDE SEQUENCE [LARGE SCALE GENOMIC DNA]</scope>
    <source>
        <strain evidence="3">HYR1</strain>
    </source>
</reference>
<sequence>MKKKKKTHSHTLLRFEDDELMSRQADRSAFLILAVLTNTIFVFQYKRYIFAIHRQIGEGAAAPSQHVNGGAQAVLVYVAHVFVEHPLIEIVGRVGAGRLNKTGMVVGVLGYGARHHLIGLGERAQHHHAELALHLFVPLAQKLAAHHVNKGEHEGPRPVQVGAHQVHVDVVYAQFGEDLDAEALGGQRTGVRGGGERVDGLVRLANDPMDEAVRVRLDGVLVQIVQVERTRHIRQPLGHRRALRRRLRRPPHPPVNEPLGAKVAGTVRVRPALCVRVQRLVGGHDQLVCVSQHQQTA</sequence>
<name>A0A3M7S5W9_BRAPC</name>
<accession>A0A3M7S5W9</accession>
<dbReference type="Proteomes" id="UP000276133">
    <property type="component" value="Unassembled WGS sequence"/>
</dbReference>
<keyword evidence="2" id="KW-0812">Transmembrane</keyword>
<comment type="caution">
    <text evidence="3">The sequence shown here is derived from an EMBL/GenBank/DDBJ whole genome shotgun (WGS) entry which is preliminary data.</text>
</comment>
<keyword evidence="4" id="KW-1185">Reference proteome</keyword>
<feature type="region of interest" description="Disordered" evidence="1">
    <location>
        <begin position="240"/>
        <end position="259"/>
    </location>
</feature>
<evidence type="ECO:0000313" key="3">
    <source>
        <dbReference type="EMBL" id="RNA31223.1"/>
    </source>
</evidence>
<organism evidence="3 4">
    <name type="scientific">Brachionus plicatilis</name>
    <name type="common">Marine rotifer</name>
    <name type="synonym">Brachionus muelleri</name>
    <dbReference type="NCBI Taxonomy" id="10195"/>
    <lineage>
        <taxon>Eukaryota</taxon>
        <taxon>Metazoa</taxon>
        <taxon>Spiralia</taxon>
        <taxon>Gnathifera</taxon>
        <taxon>Rotifera</taxon>
        <taxon>Eurotatoria</taxon>
        <taxon>Monogononta</taxon>
        <taxon>Pseudotrocha</taxon>
        <taxon>Ploima</taxon>
        <taxon>Brachionidae</taxon>
        <taxon>Brachionus</taxon>
    </lineage>
</organism>
<gene>
    <name evidence="3" type="ORF">BpHYR1_022080</name>
</gene>